<dbReference type="InterPro" id="IPR036626">
    <property type="entry name" value="GpW_sf"/>
</dbReference>
<dbReference type="Proteomes" id="UP000441523">
    <property type="component" value="Unassembled WGS sequence"/>
</dbReference>
<accession>A0A6N6MH77</accession>
<dbReference type="RefSeq" id="WP_150966688.1">
    <property type="nucleotide sequence ID" value="NZ_VZZJ01000041.1"/>
</dbReference>
<dbReference type="Gene3D" id="3.30.1580.10">
    <property type="entry name" value="Head-to-tail joining protein W"/>
    <property type="match status" value="1"/>
</dbReference>
<keyword evidence="2" id="KW-1185">Reference proteome</keyword>
<name>A0A6N6MH77_9HYPH</name>
<sequence>MADLATLSLRLSQAEDALHKVATGHAVELITEDGSTVRYAKVNQDKLEIYIATLRDQIAGLVGVRVPRRAPIHLSF</sequence>
<dbReference type="GO" id="GO:0019058">
    <property type="term" value="P:viral life cycle"/>
    <property type="evidence" value="ECO:0007669"/>
    <property type="project" value="InterPro"/>
</dbReference>
<reference evidence="1 2" key="1">
    <citation type="submission" date="2019-09" db="EMBL/GenBank/DDBJ databases">
        <title>YIM 132548 draft genome.</title>
        <authorList>
            <person name="Jiang L."/>
        </authorList>
    </citation>
    <scope>NUCLEOTIDE SEQUENCE [LARGE SCALE GENOMIC DNA]</scope>
    <source>
        <strain evidence="1 2">YIM 132548</strain>
    </source>
</reference>
<evidence type="ECO:0000313" key="1">
    <source>
        <dbReference type="EMBL" id="KAB1069249.1"/>
    </source>
</evidence>
<comment type="caution">
    <text evidence="1">The sequence shown here is derived from an EMBL/GenBank/DDBJ whole genome shotgun (WGS) entry which is preliminary data.</text>
</comment>
<dbReference type="AlphaFoldDB" id="A0A6N6MH77"/>
<gene>
    <name evidence="1" type="ORF">F6X51_25585</name>
</gene>
<dbReference type="EMBL" id="VZZJ01000041">
    <property type="protein sequence ID" value="KAB1069249.1"/>
    <property type="molecule type" value="Genomic_DNA"/>
</dbReference>
<organism evidence="1 2">
    <name type="scientific">Methylobacterium planeticum</name>
    <dbReference type="NCBI Taxonomy" id="2615211"/>
    <lineage>
        <taxon>Bacteria</taxon>
        <taxon>Pseudomonadati</taxon>
        <taxon>Pseudomonadota</taxon>
        <taxon>Alphaproteobacteria</taxon>
        <taxon>Hyphomicrobiales</taxon>
        <taxon>Methylobacteriaceae</taxon>
        <taxon>Methylobacterium</taxon>
    </lineage>
</organism>
<dbReference type="SUPFAM" id="SSF64210">
    <property type="entry name" value="Head-to-tail joining protein W, gpW"/>
    <property type="match status" value="1"/>
</dbReference>
<dbReference type="Pfam" id="PF02831">
    <property type="entry name" value="gpW"/>
    <property type="match status" value="1"/>
</dbReference>
<protein>
    <submittedName>
        <fullName evidence="1">Uncharacterized protein</fullName>
    </submittedName>
</protein>
<proteinExistence type="predicted"/>
<dbReference type="InterPro" id="IPR004174">
    <property type="entry name" value="GpW"/>
</dbReference>
<evidence type="ECO:0000313" key="2">
    <source>
        <dbReference type="Proteomes" id="UP000441523"/>
    </source>
</evidence>